<accession>A0A0V1B7L8</accession>
<reference evidence="2 3" key="1">
    <citation type="submission" date="2015-01" db="EMBL/GenBank/DDBJ databases">
        <title>Evolution of Trichinella species and genotypes.</title>
        <authorList>
            <person name="Korhonen P.K."/>
            <person name="Edoardo P."/>
            <person name="Giuseppe L.R."/>
            <person name="Gasser R.B."/>
        </authorList>
    </citation>
    <scope>NUCLEOTIDE SEQUENCE [LARGE SCALE GENOMIC DNA]</scope>
    <source>
        <strain evidence="2">ISS3</strain>
    </source>
</reference>
<dbReference type="Proteomes" id="UP000054776">
    <property type="component" value="Unassembled WGS sequence"/>
</dbReference>
<dbReference type="AlphaFoldDB" id="A0A0V1B7L8"/>
<keyword evidence="1" id="KW-1133">Transmembrane helix</keyword>
<comment type="caution">
    <text evidence="2">The sequence shown here is derived from an EMBL/GenBank/DDBJ whole genome shotgun (WGS) entry which is preliminary data.</text>
</comment>
<keyword evidence="1" id="KW-0472">Membrane</keyword>
<name>A0A0V1B7L8_TRISP</name>
<keyword evidence="3" id="KW-1185">Reference proteome</keyword>
<dbReference type="InParanoid" id="A0A0V1B7L8"/>
<dbReference type="OrthoDB" id="10453287at2759"/>
<evidence type="ECO:0000313" key="3">
    <source>
        <dbReference type="Proteomes" id="UP000054776"/>
    </source>
</evidence>
<keyword evidence="1" id="KW-0812">Transmembrane</keyword>
<organism evidence="2 3">
    <name type="scientific">Trichinella spiralis</name>
    <name type="common">Trichina worm</name>
    <dbReference type="NCBI Taxonomy" id="6334"/>
    <lineage>
        <taxon>Eukaryota</taxon>
        <taxon>Metazoa</taxon>
        <taxon>Ecdysozoa</taxon>
        <taxon>Nematoda</taxon>
        <taxon>Enoplea</taxon>
        <taxon>Dorylaimia</taxon>
        <taxon>Trichinellida</taxon>
        <taxon>Trichinellidae</taxon>
        <taxon>Trichinella</taxon>
    </lineage>
</organism>
<evidence type="ECO:0000313" key="2">
    <source>
        <dbReference type="EMBL" id="KRY32981.1"/>
    </source>
</evidence>
<feature type="transmembrane region" description="Helical" evidence="1">
    <location>
        <begin position="59"/>
        <end position="78"/>
    </location>
</feature>
<protein>
    <submittedName>
        <fullName evidence="2">Uncharacterized protein</fullName>
    </submittedName>
</protein>
<sequence length="135" mass="14596">MSERNGADRVGLTTEIVYLRPAPSSYKPAKQLVKSSQFVALSFVLELCSLLSNARSIPIVLLSVVGGAATSTLWSHPHVSHTLVPIQLSGLIDGSEDILILIASFAVLSRHGLALTFWIAGRTSWRLLTCNNILE</sequence>
<feature type="transmembrane region" description="Helical" evidence="1">
    <location>
        <begin position="98"/>
        <end position="119"/>
    </location>
</feature>
<proteinExistence type="predicted"/>
<gene>
    <name evidence="2" type="ORF">T01_7416</name>
</gene>
<evidence type="ECO:0000256" key="1">
    <source>
        <dbReference type="SAM" id="Phobius"/>
    </source>
</evidence>
<dbReference type="EMBL" id="JYDH01000089">
    <property type="protein sequence ID" value="KRY32981.1"/>
    <property type="molecule type" value="Genomic_DNA"/>
</dbReference>